<sequence length="177" mass="18624">MPAGRPRASSRATIEEAAGELFLERGYAATSLADIAQRAGVARATLFAYVSAKSDLLWLEVDDALDVLEAALDRGEPASTALAGALDGCRVPLAVGQAEAMGVADELPESGRQRTARLEHLLARADGDHGLAARVRHRALAAAISVGWEAWALAGSARDPLRRYVDDALAVLREGVE</sequence>
<evidence type="ECO:0000313" key="7">
    <source>
        <dbReference type="Proteomes" id="UP001157034"/>
    </source>
</evidence>
<dbReference type="Proteomes" id="UP001157034">
    <property type="component" value="Unassembled WGS sequence"/>
</dbReference>
<dbReference type="RefSeq" id="WP_284255065.1">
    <property type="nucleotide sequence ID" value="NZ_BAAAQO010000004.1"/>
</dbReference>
<evidence type="ECO:0000256" key="1">
    <source>
        <dbReference type="ARBA" id="ARBA00023015"/>
    </source>
</evidence>
<keyword evidence="2 4" id="KW-0238">DNA-binding</keyword>
<accession>A0ABQ6KB20</accession>
<dbReference type="PANTHER" id="PTHR30055:SF234">
    <property type="entry name" value="HTH-TYPE TRANSCRIPTIONAL REGULATOR BETI"/>
    <property type="match status" value="1"/>
</dbReference>
<dbReference type="InterPro" id="IPR023772">
    <property type="entry name" value="DNA-bd_HTH_TetR-type_CS"/>
</dbReference>
<dbReference type="PROSITE" id="PS50977">
    <property type="entry name" value="HTH_TETR_2"/>
    <property type="match status" value="1"/>
</dbReference>
<keyword evidence="1" id="KW-0805">Transcription regulation</keyword>
<proteinExistence type="predicted"/>
<comment type="caution">
    <text evidence="6">The sequence shown here is derived from an EMBL/GenBank/DDBJ whole genome shotgun (WGS) entry which is preliminary data.</text>
</comment>
<keyword evidence="3" id="KW-0804">Transcription</keyword>
<dbReference type="InterPro" id="IPR001647">
    <property type="entry name" value="HTH_TetR"/>
</dbReference>
<reference evidence="7" key="1">
    <citation type="journal article" date="2019" name="Int. J. Syst. Evol. Microbiol.">
        <title>The Global Catalogue of Microorganisms (GCM) 10K type strain sequencing project: providing services to taxonomists for standard genome sequencing and annotation.</title>
        <authorList>
            <consortium name="The Broad Institute Genomics Platform"/>
            <consortium name="The Broad Institute Genome Sequencing Center for Infectious Disease"/>
            <person name="Wu L."/>
            <person name="Ma J."/>
        </authorList>
    </citation>
    <scope>NUCLEOTIDE SEQUENCE [LARGE SCALE GENOMIC DNA]</scope>
    <source>
        <strain evidence="7">NBRC 108894</strain>
    </source>
</reference>
<dbReference type="Pfam" id="PF00440">
    <property type="entry name" value="TetR_N"/>
    <property type="match status" value="1"/>
</dbReference>
<feature type="domain" description="HTH tetR-type" evidence="5">
    <location>
        <begin position="8"/>
        <end position="68"/>
    </location>
</feature>
<dbReference type="EMBL" id="BSVB01000001">
    <property type="protein sequence ID" value="GMA96504.1"/>
    <property type="molecule type" value="Genomic_DNA"/>
</dbReference>
<dbReference type="PRINTS" id="PR00455">
    <property type="entry name" value="HTHTETR"/>
</dbReference>
<evidence type="ECO:0000256" key="2">
    <source>
        <dbReference type="ARBA" id="ARBA00023125"/>
    </source>
</evidence>
<dbReference type="InterPro" id="IPR050109">
    <property type="entry name" value="HTH-type_TetR-like_transc_reg"/>
</dbReference>
<evidence type="ECO:0000256" key="3">
    <source>
        <dbReference type="ARBA" id="ARBA00023163"/>
    </source>
</evidence>
<protein>
    <recommendedName>
        <fullName evidence="5">HTH tetR-type domain-containing protein</fullName>
    </recommendedName>
</protein>
<feature type="DNA-binding region" description="H-T-H motif" evidence="4">
    <location>
        <begin position="31"/>
        <end position="50"/>
    </location>
</feature>
<gene>
    <name evidence="6" type="ORF">GCM10025881_33280</name>
</gene>
<dbReference type="Gene3D" id="1.10.357.10">
    <property type="entry name" value="Tetracycline Repressor, domain 2"/>
    <property type="match status" value="1"/>
</dbReference>
<dbReference type="InterPro" id="IPR009057">
    <property type="entry name" value="Homeodomain-like_sf"/>
</dbReference>
<evidence type="ECO:0000313" key="6">
    <source>
        <dbReference type="EMBL" id="GMA96504.1"/>
    </source>
</evidence>
<keyword evidence="7" id="KW-1185">Reference proteome</keyword>
<evidence type="ECO:0000259" key="5">
    <source>
        <dbReference type="PROSITE" id="PS50977"/>
    </source>
</evidence>
<name>A0ABQ6KB20_9MICO</name>
<dbReference type="PANTHER" id="PTHR30055">
    <property type="entry name" value="HTH-TYPE TRANSCRIPTIONAL REGULATOR RUTR"/>
    <property type="match status" value="1"/>
</dbReference>
<evidence type="ECO:0000256" key="4">
    <source>
        <dbReference type="PROSITE-ProRule" id="PRU00335"/>
    </source>
</evidence>
<dbReference type="SUPFAM" id="SSF46689">
    <property type="entry name" value="Homeodomain-like"/>
    <property type="match status" value="1"/>
</dbReference>
<organism evidence="6 7">
    <name type="scientific">Pseudolysinimonas kribbensis</name>
    <dbReference type="NCBI Taxonomy" id="433641"/>
    <lineage>
        <taxon>Bacteria</taxon>
        <taxon>Bacillati</taxon>
        <taxon>Actinomycetota</taxon>
        <taxon>Actinomycetes</taxon>
        <taxon>Micrococcales</taxon>
        <taxon>Microbacteriaceae</taxon>
        <taxon>Pseudolysinimonas</taxon>
    </lineage>
</organism>
<dbReference type="PROSITE" id="PS01081">
    <property type="entry name" value="HTH_TETR_1"/>
    <property type="match status" value="1"/>
</dbReference>